<evidence type="ECO:0000313" key="1">
    <source>
        <dbReference type="EMBL" id="ALS33442.1"/>
    </source>
</evidence>
<dbReference type="Proteomes" id="UP000065261">
    <property type="component" value="Chromosome I"/>
</dbReference>
<dbReference type="OrthoDB" id="5900133at2"/>
<accession>A0A0U2X3T8</accession>
<dbReference type="PROSITE" id="PS51257">
    <property type="entry name" value="PROKAR_LIPOPROTEIN"/>
    <property type="match status" value="1"/>
</dbReference>
<dbReference type="RefSeq" id="WP_058373687.1">
    <property type="nucleotide sequence ID" value="NZ_CP011034.1"/>
</dbReference>
<dbReference type="KEGG" id="ptn:PTRA_a2339"/>
<dbReference type="AlphaFoldDB" id="A0A0U2X3T8"/>
<dbReference type="PATRIC" id="fig|1315283.4.peg.2034"/>
<organism evidence="1">
    <name type="scientific">Pseudoalteromonas translucida KMM 520</name>
    <dbReference type="NCBI Taxonomy" id="1315283"/>
    <lineage>
        <taxon>Bacteria</taxon>
        <taxon>Pseudomonadati</taxon>
        <taxon>Pseudomonadota</taxon>
        <taxon>Gammaproteobacteria</taxon>
        <taxon>Alteromonadales</taxon>
        <taxon>Pseudoalteromonadaceae</taxon>
        <taxon>Pseudoalteromonas</taxon>
    </lineage>
</organism>
<name>A0A0U2X3T8_9GAMM</name>
<dbReference type="EMBL" id="CP011034">
    <property type="protein sequence ID" value="ALS33442.1"/>
    <property type="molecule type" value="Genomic_DNA"/>
</dbReference>
<gene>
    <name evidence="1" type="ORF">PTRA_a2339</name>
</gene>
<dbReference type="InterPro" id="IPR021372">
    <property type="entry name" value="DUF2989"/>
</dbReference>
<sequence>MIIRLIAVLGVLTLAGCEKPLSLAQVCKETPGFCNDLNKDNHCREQRSSTILQRYIEYKHPTDENKYQLLKEFESYNQCITLAAKIEHIKLKEKKTSRVEGKLTSIKEMTRLYQDTKNTNHPGLLYYHWSRNNDQRALTKFLALEHDERVTTSAEMQLFLASYYIKFDDDKTIDLLYKTLELNKAQQIPVPEVFTSLVSLFYKQQKYKHAYVFSKVAQMSGIENVDIFAVEQQLASSRKNLDSLDLLAQQTFQQIRAGKFVSPREF</sequence>
<protein>
    <recommendedName>
        <fullName evidence="3">DUF2989 domain-containing protein</fullName>
    </recommendedName>
</protein>
<dbReference type="Pfam" id="PF11207">
    <property type="entry name" value="DUF2989"/>
    <property type="match status" value="1"/>
</dbReference>
<proteinExistence type="predicted"/>
<evidence type="ECO:0000313" key="2">
    <source>
        <dbReference type="Proteomes" id="UP000065261"/>
    </source>
</evidence>
<reference evidence="1 2" key="1">
    <citation type="submission" date="2015-03" db="EMBL/GenBank/DDBJ databases">
        <authorList>
            <person name="Murphy D."/>
        </authorList>
    </citation>
    <scope>NUCLEOTIDE SEQUENCE [LARGE SCALE GENOMIC DNA]</scope>
    <source>
        <strain evidence="1 2">KMM 520</strain>
    </source>
</reference>
<evidence type="ECO:0008006" key="3">
    <source>
        <dbReference type="Google" id="ProtNLM"/>
    </source>
</evidence>